<evidence type="ECO:0000313" key="2">
    <source>
        <dbReference type="Proteomes" id="UP001527866"/>
    </source>
</evidence>
<dbReference type="EMBL" id="JAQFWQ010000027">
    <property type="protein sequence ID" value="MDA2811314.1"/>
    <property type="molecule type" value="Genomic_DNA"/>
</dbReference>
<dbReference type="Proteomes" id="UP001527866">
    <property type="component" value="Unassembled WGS sequence"/>
</dbReference>
<dbReference type="RefSeq" id="WP_270685768.1">
    <property type="nucleotide sequence ID" value="NZ_JAQFWQ010000027.1"/>
</dbReference>
<organism evidence="1 2">
    <name type="scientific">Nocardiopsis endophytica</name>
    <dbReference type="NCBI Taxonomy" id="3018445"/>
    <lineage>
        <taxon>Bacteria</taxon>
        <taxon>Bacillati</taxon>
        <taxon>Actinomycetota</taxon>
        <taxon>Actinomycetes</taxon>
        <taxon>Streptosporangiales</taxon>
        <taxon>Nocardiopsidaceae</taxon>
        <taxon>Nocardiopsis</taxon>
    </lineage>
</organism>
<accession>A0ABT4U2Y4</accession>
<name>A0ABT4U2Y4_9ACTN</name>
<gene>
    <name evidence="1" type="ORF">O4J56_11785</name>
</gene>
<reference evidence="1 2" key="1">
    <citation type="submission" date="2023-01" db="EMBL/GenBank/DDBJ databases">
        <title>Draft genome sequence of Nocardiopsis sp. RSe5-2 isolated from halophytes.</title>
        <authorList>
            <person name="Duangmal K."/>
            <person name="Chantavorakit T."/>
        </authorList>
    </citation>
    <scope>NUCLEOTIDE SEQUENCE [LARGE SCALE GENOMIC DNA]</scope>
    <source>
        <strain evidence="1 2">RSe5-2</strain>
    </source>
</reference>
<proteinExistence type="predicted"/>
<evidence type="ECO:0000313" key="1">
    <source>
        <dbReference type="EMBL" id="MDA2811314.1"/>
    </source>
</evidence>
<protein>
    <submittedName>
        <fullName evidence="1">Uncharacterized protein</fullName>
    </submittedName>
</protein>
<sequence length="76" mass="8433">MDQAAEQAALQSSVAPLRGFLQYWGEFIAVQRIPERAARVRELEDAAQSAVDVYELTGVSEELREILETARSEVAP</sequence>
<comment type="caution">
    <text evidence="1">The sequence shown here is derived from an EMBL/GenBank/DDBJ whole genome shotgun (WGS) entry which is preliminary data.</text>
</comment>
<keyword evidence="2" id="KW-1185">Reference proteome</keyword>